<sequence length="219" mass="21128">MSADRLRAEVPPAVTAVVGIVVALVSGVFGISAHGLAAGALAGPPTSGQILAVAAASAGNGVVTAAVARRRAPVLTAAAGLIAGQGLVHLVLAAGHTHGAAGQAVGRTTGAPGALGHHTTDPAVVRAAMDAVGLAPASSATSLLTPGMLGAHVAAIATTLALVAILSGTLSWLAARIPPMVATAHLVVVARLLAPYDADTPRGRFLLARGGTRAPPVSV</sequence>
<evidence type="ECO:0000313" key="2">
    <source>
        <dbReference type="EMBL" id="MDV6300461.1"/>
    </source>
</evidence>
<feature type="transmembrane region" description="Helical" evidence="1">
    <location>
        <begin position="49"/>
        <end position="67"/>
    </location>
</feature>
<evidence type="ECO:0000256" key="1">
    <source>
        <dbReference type="SAM" id="Phobius"/>
    </source>
</evidence>
<dbReference type="RefSeq" id="WP_317470907.1">
    <property type="nucleotide sequence ID" value="NZ_JAWLKJ010000004.1"/>
</dbReference>
<dbReference type="Proteomes" id="UP001185873">
    <property type="component" value="Unassembled WGS sequence"/>
</dbReference>
<feature type="transmembrane region" description="Helical" evidence="1">
    <location>
        <begin position="12"/>
        <end position="37"/>
    </location>
</feature>
<evidence type="ECO:0000313" key="3">
    <source>
        <dbReference type="Proteomes" id="UP001185873"/>
    </source>
</evidence>
<keyword evidence="1" id="KW-1133">Transmembrane helix</keyword>
<dbReference type="AlphaFoldDB" id="A0AAE4U3B9"/>
<gene>
    <name evidence="2" type="ORF">R3P82_15235</name>
</gene>
<reference evidence="2" key="1">
    <citation type="submission" date="2023-10" db="EMBL/GenBank/DDBJ databases">
        <title>Development of a sustainable strategy for remediation of hydrocarbon-contaminated territories based on the waste exchange concept.</title>
        <authorList>
            <person name="Krivoruchko A."/>
        </authorList>
    </citation>
    <scope>NUCLEOTIDE SEQUENCE</scope>
    <source>
        <strain evidence="2">IEGM 1175</strain>
    </source>
</reference>
<accession>A0AAE4U3B9</accession>
<comment type="caution">
    <text evidence="2">The sequence shown here is derived from an EMBL/GenBank/DDBJ whole genome shotgun (WGS) entry which is preliminary data.</text>
</comment>
<organism evidence="2 3">
    <name type="scientific">Dietzia maris</name>
    <dbReference type="NCBI Taxonomy" id="37915"/>
    <lineage>
        <taxon>Bacteria</taxon>
        <taxon>Bacillati</taxon>
        <taxon>Actinomycetota</taxon>
        <taxon>Actinomycetes</taxon>
        <taxon>Mycobacteriales</taxon>
        <taxon>Dietziaceae</taxon>
        <taxon>Dietzia</taxon>
    </lineage>
</organism>
<feature type="transmembrane region" description="Helical" evidence="1">
    <location>
        <begin position="74"/>
        <end position="94"/>
    </location>
</feature>
<feature type="transmembrane region" description="Helical" evidence="1">
    <location>
        <begin position="149"/>
        <end position="175"/>
    </location>
</feature>
<proteinExistence type="predicted"/>
<dbReference type="EMBL" id="JAWLKJ010000004">
    <property type="protein sequence ID" value="MDV6300461.1"/>
    <property type="molecule type" value="Genomic_DNA"/>
</dbReference>
<protein>
    <submittedName>
        <fullName evidence="2">Uncharacterized protein</fullName>
    </submittedName>
</protein>
<keyword evidence="1" id="KW-0812">Transmembrane</keyword>
<name>A0AAE4U3B9_9ACTN</name>
<keyword evidence="1" id="KW-0472">Membrane</keyword>